<organism evidence="2 3">
    <name type="scientific">Helicobacter mehlei</name>
    <dbReference type="NCBI Taxonomy" id="2316080"/>
    <lineage>
        <taxon>Bacteria</taxon>
        <taxon>Pseudomonadati</taxon>
        <taxon>Campylobacterota</taxon>
        <taxon>Epsilonproteobacteria</taxon>
        <taxon>Campylobacterales</taxon>
        <taxon>Helicobacteraceae</taxon>
        <taxon>Helicobacter</taxon>
    </lineage>
</organism>
<dbReference type="Pfam" id="PF18025">
    <property type="entry name" value="FucT_N"/>
    <property type="match status" value="1"/>
</dbReference>
<dbReference type="SUPFAM" id="SSF53756">
    <property type="entry name" value="UDP-Glycosyltransferase/glycogen phosphorylase"/>
    <property type="match status" value="1"/>
</dbReference>
<evidence type="ECO:0000259" key="1">
    <source>
        <dbReference type="Pfam" id="PF18025"/>
    </source>
</evidence>
<accession>A0A553UH35</accession>
<dbReference type="InterPro" id="IPR041058">
    <property type="entry name" value="FucT_N"/>
</dbReference>
<dbReference type="InterPro" id="IPR042574">
    <property type="entry name" value="FucT_N_sf"/>
</dbReference>
<reference evidence="2 3" key="3">
    <citation type="submission" date="2019-07" db="EMBL/GenBank/DDBJ databases">
        <authorList>
            <person name="Papic B."/>
        </authorList>
    </citation>
    <scope>NUCLEOTIDE SEQUENCE [LARGE SCALE GENOMIC DNA]</scope>
    <source>
        <strain evidence="2 3">L8b</strain>
    </source>
</reference>
<gene>
    <name evidence="2" type="ORF">FNE76_07945</name>
</gene>
<feature type="non-terminal residue" evidence="2">
    <location>
        <position position="258"/>
    </location>
</feature>
<evidence type="ECO:0000313" key="3">
    <source>
        <dbReference type="Proteomes" id="UP000319322"/>
    </source>
</evidence>
<dbReference type="Proteomes" id="UP000319322">
    <property type="component" value="Unassembled WGS sequence"/>
</dbReference>
<evidence type="ECO:0000313" key="2">
    <source>
        <dbReference type="EMBL" id="TSA79522.1"/>
    </source>
</evidence>
<reference evidence="2 3" key="1">
    <citation type="submission" date="2019-07" db="EMBL/GenBank/DDBJ databases">
        <title>Helicobacter labacensis sp. nov., Helicobacter mehlei sp. nov. and Helicobacter vulpis sp. nov., isolated from gastric mucosa of red fox (Vulpis vulpis).</title>
        <authorList>
            <person name="Kusar D."/>
            <person name="Gruntar I."/>
            <person name="Pate M."/>
            <person name="Zajc U."/>
            <person name="Ocepek M."/>
        </authorList>
    </citation>
    <scope>NUCLEOTIDE SEQUENCE [LARGE SCALE GENOMIC DNA]</scope>
    <source>
        <strain evidence="2 3">L8b</strain>
    </source>
</reference>
<dbReference type="AlphaFoldDB" id="A0A553UH35"/>
<protein>
    <recommendedName>
        <fullName evidence="1">Alpha-(1,3)-fucosyltransferase FucT N-terminal domain-containing protein</fullName>
    </recommendedName>
</protein>
<keyword evidence="3" id="KW-1185">Reference proteome</keyword>
<dbReference type="EMBL" id="VKGC01000042">
    <property type="protein sequence ID" value="TSA79522.1"/>
    <property type="molecule type" value="Genomic_DNA"/>
</dbReference>
<dbReference type="Gene3D" id="3.40.50.11650">
    <property type="entry name" value="Glycosyl transferase family 10, N-terminal domain"/>
    <property type="match status" value="1"/>
</dbReference>
<name>A0A553UH35_9HELI</name>
<feature type="domain" description="Alpha-(1,3)-fucosyltransferase FucT N-terminal" evidence="1">
    <location>
        <begin position="40"/>
        <end position="120"/>
    </location>
</feature>
<comment type="caution">
    <text evidence="2">The sequence shown here is derived from an EMBL/GenBank/DDBJ whole genome shotgun (WGS) entry which is preliminary data.</text>
</comment>
<sequence>MFQPLLDVFAQSTHLPQAPQKKPLKLGLKWYGDGVEDFKSCCFYHVLSSHYDISFTDKNTCDLFLRGFLFHDKDLIECAKLRMMFMGENARIDFNLYDFGMGFDDLSFHDRYLRVPLYYLSLWMFFKLAMGPNSPFQIDESIQRAFYALSPDKSPDHPYSENAHHGTITLNTSFSDNYPHLHALASDQSDPTKRAFASFVASNPKAPVRNAFYQLLNAYRPIGGGGGGLTRWGARGPIRGGFLPKKIFWGFLGLGGGW</sequence>
<proteinExistence type="predicted"/>
<reference evidence="3" key="2">
    <citation type="submission" date="2019-07" db="EMBL/GenBank/DDBJ databases">
        <title>Helicobacter labacensis sp. nov., Helicobacter mehlei sp. nov. and Helicobacter vulpis sp. nov., isolated from gastric mucosa of red fox (Vulpis vulpis).</title>
        <authorList>
            <person name="Papic B."/>
        </authorList>
    </citation>
    <scope>NUCLEOTIDE SEQUENCE [LARGE SCALE GENOMIC DNA]</scope>
    <source>
        <strain evidence="3">L8b</strain>
    </source>
</reference>